<dbReference type="Gene3D" id="3.30.1120.10">
    <property type="match status" value="1"/>
</dbReference>
<dbReference type="PANTHER" id="PTHR10342">
    <property type="entry name" value="ARYLSULFATASE"/>
    <property type="match status" value="1"/>
</dbReference>
<keyword evidence="9" id="KW-1185">Reference proteome</keyword>
<comment type="cofactor">
    <cofactor evidence="1">
        <name>Ca(2+)</name>
        <dbReference type="ChEBI" id="CHEBI:29108"/>
    </cofactor>
</comment>
<protein>
    <recommendedName>
        <fullName evidence="7">Sulfatase N-terminal domain-containing protein</fullName>
    </recommendedName>
</protein>
<name>A0AAV8X4D5_9CUCU</name>
<gene>
    <name evidence="8" type="ORF">NQ314_013811</name>
</gene>
<accession>A0AAV8X4D5</accession>
<evidence type="ECO:0000259" key="7">
    <source>
        <dbReference type="Pfam" id="PF00884"/>
    </source>
</evidence>
<proteinExistence type="inferred from homology"/>
<evidence type="ECO:0000256" key="2">
    <source>
        <dbReference type="ARBA" id="ARBA00008779"/>
    </source>
</evidence>
<evidence type="ECO:0000256" key="4">
    <source>
        <dbReference type="ARBA" id="ARBA00022801"/>
    </source>
</evidence>
<dbReference type="Proteomes" id="UP001162156">
    <property type="component" value="Unassembled WGS sequence"/>
</dbReference>
<evidence type="ECO:0000313" key="8">
    <source>
        <dbReference type="EMBL" id="KAJ8933775.1"/>
    </source>
</evidence>
<keyword evidence="5" id="KW-0106">Calcium</keyword>
<comment type="caution">
    <text evidence="8">The sequence shown here is derived from an EMBL/GenBank/DDBJ whole genome shotgun (WGS) entry which is preliminary data.</text>
</comment>
<dbReference type="PANTHER" id="PTHR10342:SF273">
    <property type="entry name" value="RE14504P"/>
    <property type="match status" value="1"/>
</dbReference>
<dbReference type="GO" id="GO:0046872">
    <property type="term" value="F:metal ion binding"/>
    <property type="evidence" value="ECO:0007669"/>
    <property type="project" value="UniProtKB-KW"/>
</dbReference>
<dbReference type="InterPro" id="IPR024607">
    <property type="entry name" value="Sulfatase_CS"/>
</dbReference>
<dbReference type="InterPro" id="IPR047115">
    <property type="entry name" value="ARSB"/>
</dbReference>
<keyword evidence="3" id="KW-0479">Metal-binding</keyword>
<dbReference type="SUPFAM" id="SSF53649">
    <property type="entry name" value="Alkaline phosphatase-like"/>
    <property type="match status" value="1"/>
</dbReference>
<dbReference type="Pfam" id="PF00884">
    <property type="entry name" value="Sulfatase"/>
    <property type="match status" value="1"/>
</dbReference>
<organism evidence="8 9">
    <name type="scientific">Rhamnusium bicolor</name>
    <dbReference type="NCBI Taxonomy" id="1586634"/>
    <lineage>
        <taxon>Eukaryota</taxon>
        <taxon>Metazoa</taxon>
        <taxon>Ecdysozoa</taxon>
        <taxon>Arthropoda</taxon>
        <taxon>Hexapoda</taxon>
        <taxon>Insecta</taxon>
        <taxon>Pterygota</taxon>
        <taxon>Neoptera</taxon>
        <taxon>Endopterygota</taxon>
        <taxon>Coleoptera</taxon>
        <taxon>Polyphaga</taxon>
        <taxon>Cucujiformia</taxon>
        <taxon>Chrysomeloidea</taxon>
        <taxon>Cerambycidae</taxon>
        <taxon>Lepturinae</taxon>
        <taxon>Rhagiini</taxon>
        <taxon>Rhamnusium</taxon>
    </lineage>
</organism>
<evidence type="ECO:0000256" key="3">
    <source>
        <dbReference type="ARBA" id="ARBA00022723"/>
    </source>
</evidence>
<comment type="similarity">
    <text evidence="2">Belongs to the sulfatase family.</text>
</comment>
<feature type="domain" description="Sulfatase N-terminal" evidence="7">
    <location>
        <begin position="12"/>
        <end position="135"/>
    </location>
</feature>
<dbReference type="Gene3D" id="3.40.720.10">
    <property type="entry name" value="Alkaline Phosphatase, subunit A"/>
    <property type="match status" value="2"/>
</dbReference>
<reference evidence="8" key="1">
    <citation type="journal article" date="2023" name="Insect Mol. Biol.">
        <title>Genome sequencing provides insights into the evolution of gene families encoding plant cell wall-degrading enzymes in longhorned beetles.</title>
        <authorList>
            <person name="Shin N.R."/>
            <person name="Okamura Y."/>
            <person name="Kirsch R."/>
            <person name="Pauchet Y."/>
        </authorList>
    </citation>
    <scope>NUCLEOTIDE SEQUENCE</scope>
    <source>
        <strain evidence="8">RBIC_L_NR</strain>
    </source>
</reference>
<evidence type="ECO:0000256" key="6">
    <source>
        <dbReference type="ARBA" id="ARBA00023180"/>
    </source>
</evidence>
<sequence>MQGTPLQAGENRSLPLDMPILPERLKELGYRTHLVGKWHLGSGYKQFTPTRRGFDTHFGYWNGWVGYFDYMISVTLPDNVTRYNGLDLHDGFDPQWQYMGQYATDLFSRKSVEVIEKHDPVNPLFLLVTHLAAHTGRDGVELGVPNITRTNQIYGGDVRNLGNIDGVNQWPSISQNLTTKRTEILLNIDEALNASAILGYEGRYKLVSGTYQDGIYDQYYGDDGRGPENPPYNIQLVLNSLVNRAIQTLPEQAPLFPQDVATTRRQLDLSWCRASNFTPNFVCRGFCLFDIYRDPCETTNIIGNSENGNIVQHLQARLSDFFTQLVPQGNSPIDPNSDPRRFNNTWWTWLEEPPLARLGFFWQAKIIILQ</sequence>
<keyword evidence="4" id="KW-0378">Hydrolase</keyword>
<dbReference type="InterPro" id="IPR017850">
    <property type="entry name" value="Alkaline_phosphatase_core_sf"/>
</dbReference>
<evidence type="ECO:0000313" key="9">
    <source>
        <dbReference type="Proteomes" id="UP001162156"/>
    </source>
</evidence>
<dbReference type="EMBL" id="JANEYF010003814">
    <property type="protein sequence ID" value="KAJ8933775.1"/>
    <property type="molecule type" value="Genomic_DNA"/>
</dbReference>
<dbReference type="AlphaFoldDB" id="A0AAV8X4D5"/>
<evidence type="ECO:0000256" key="5">
    <source>
        <dbReference type="ARBA" id="ARBA00022837"/>
    </source>
</evidence>
<keyword evidence="6" id="KW-0325">Glycoprotein</keyword>
<dbReference type="GO" id="GO:0008484">
    <property type="term" value="F:sulfuric ester hydrolase activity"/>
    <property type="evidence" value="ECO:0007669"/>
    <property type="project" value="InterPro"/>
</dbReference>
<dbReference type="PROSITE" id="PS00149">
    <property type="entry name" value="SULFATASE_2"/>
    <property type="match status" value="1"/>
</dbReference>
<evidence type="ECO:0000256" key="1">
    <source>
        <dbReference type="ARBA" id="ARBA00001913"/>
    </source>
</evidence>
<dbReference type="InterPro" id="IPR000917">
    <property type="entry name" value="Sulfatase_N"/>
</dbReference>